<feature type="domain" description="Large ribosomal subunit protein uL2 C-terminal" evidence="7">
    <location>
        <begin position="134"/>
        <end position="262"/>
    </location>
</feature>
<dbReference type="SMART" id="SM01382">
    <property type="entry name" value="Ribosomal_L2_C"/>
    <property type="match status" value="1"/>
</dbReference>
<comment type="subunit">
    <text evidence="5">Part of the 50S ribosomal subunit. Forms a bridge to the 30S subunit in the 70S ribosome.</text>
</comment>
<dbReference type="InterPro" id="IPR014722">
    <property type="entry name" value="Rib_uL2_dom2"/>
</dbReference>
<evidence type="ECO:0000256" key="1">
    <source>
        <dbReference type="ARBA" id="ARBA00005636"/>
    </source>
</evidence>
<keyword evidence="5" id="KW-0699">rRNA-binding</keyword>
<feature type="compositionally biased region" description="Basic residues" evidence="6">
    <location>
        <begin position="219"/>
        <end position="230"/>
    </location>
</feature>
<feature type="domain" description="Large ribosomal subunit protein uL2 RNA-binding" evidence="8">
    <location>
        <begin position="45"/>
        <end position="126"/>
    </location>
</feature>
<dbReference type="SUPFAM" id="SSF50104">
    <property type="entry name" value="Translation proteins SH3-like domain"/>
    <property type="match status" value="1"/>
</dbReference>
<dbReference type="InterPro" id="IPR005880">
    <property type="entry name" value="Ribosomal_uL2_bac/org-type"/>
</dbReference>
<dbReference type="InterPro" id="IPR002171">
    <property type="entry name" value="Ribosomal_uL2"/>
</dbReference>
<dbReference type="InterPro" id="IPR014726">
    <property type="entry name" value="Ribosomal_uL2_dom3"/>
</dbReference>
<dbReference type="Pfam" id="PF03947">
    <property type="entry name" value="Ribosomal_L2_C"/>
    <property type="match status" value="1"/>
</dbReference>
<dbReference type="InterPro" id="IPR022669">
    <property type="entry name" value="Ribosomal_uL2_C"/>
</dbReference>
<dbReference type="GO" id="GO:0015934">
    <property type="term" value="C:large ribosomal subunit"/>
    <property type="evidence" value="ECO:0007669"/>
    <property type="project" value="InterPro"/>
</dbReference>
<dbReference type="GO" id="GO:0019843">
    <property type="term" value="F:rRNA binding"/>
    <property type="evidence" value="ECO:0007669"/>
    <property type="project" value="UniProtKB-UniRule"/>
</dbReference>
<name>A0A2Z3HCZ5_9BACT</name>
<dbReference type="PROSITE" id="PS00467">
    <property type="entry name" value="RIBOSOMAL_L2"/>
    <property type="match status" value="1"/>
</dbReference>
<dbReference type="HAMAP" id="MF_01320_B">
    <property type="entry name" value="Ribosomal_uL2_B"/>
    <property type="match status" value="1"/>
</dbReference>
<dbReference type="EMBL" id="CP025958">
    <property type="protein sequence ID" value="AWM41447.1"/>
    <property type="molecule type" value="Genomic_DNA"/>
</dbReference>
<dbReference type="RefSeq" id="WP_010043965.1">
    <property type="nucleotide sequence ID" value="NZ_CP025958.1"/>
</dbReference>
<dbReference type="GO" id="GO:0016740">
    <property type="term" value="F:transferase activity"/>
    <property type="evidence" value="ECO:0007669"/>
    <property type="project" value="InterPro"/>
</dbReference>
<reference evidence="9 10" key="1">
    <citation type="submission" date="2018-01" db="EMBL/GenBank/DDBJ databases">
        <title>G. obscuriglobus.</title>
        <authorList>
            <person name="Franke J."/>
            <person name="Blomberg W."/>
            <person name="Selmecki A."/>
        </authorList>
    </citation>
    <scope>NUCLEOTIDE SEQUENCE [LARGE SCALE GENOMIC DNA]</scope>
    <source>
        <strain evidence="9 10">DSM 5831</strain>
    </source>
</reference>
<evidence type="ECO:0000259" key="7">
    <source>
        <dbReference type="SMART" id="SM01382"/>
    </source>
</evidence>
<dbReference type="InterPro" id="IPR012340">
    <property type="entry name" value="NA-bd_OB-fold"/>
</dbReference>
<evidence type="ECO:0000313" key="10">
    <source>
        <dbReference type="Proteomes" id="UP000245802"/>
    </source>
</evidence>
<dbReference type="Gene3D" id="2.40.50.140">
    <property type="entry name" value="Nucleic acid-binding proteins"/>
    <property type="match status" value="1"/>
</dbReference>
<dbReference type="PIRSF" id="PIRSF002158">
    <property type="entry name" value="Ribosomal_L2"/>
    <property type="match status" value="1"/>
</dbReference>
<dbReference type="PANTHER" id="PTHR13691:SF5">
    <property type="entry name" value="LARGE RIBOSOMAL SUBUNIT PROTEIN UL2M"/>
    <property type="match status" value="1"/>
</dbReference>
<dbReference type="KEGG" id="gog:C1280_33575"/>
<evidence type="ECO:0000259" key="8">
    <source>
        <dbReference type="SMART" id="SM01383"/>
    </source>
</evidence>
<dbReference type="Gene3D" id="4.10.950.10">
    <property type="entry name" value="Ribosomal protein L2, domain 3"/>
    <property type="match status" value="1"/>
</dbReference>
<feature type="compositionally biased region" description="Basic residues" evidence="6">
    <location>
        <begin position="266"/>
        <end position="285"/>
    </location>
</feature>
<feature type="region of interest" description="Disordered" evidence="6">
    <location>
        <begin position="219"/>
        <end position="292"/>
    </location>
</feature>
<evidence type="ECO:0000313" key="9">
    <source>
        <dbReference type="EMBL" id="AWM41447.1"/>
    </source>
</evidence>
<dbReference type="AlphaFoldDB" id="A0A2Z3HCZ5"/>
<dbReference type="InterPro" id="IPR008991">
    <property type="entry name" value="Translation_prot_SH3-like_sf"/>
</dbReference>
<dbReference type="InterPro" id="IPR022671">
    <property type="entry name" value="Ribosomal_uL2_CS"/>
</dbReference>
<protein>
    <recommendedName>
        <fullName evidence="4 5">Large ribosomal subunit protein uL2</fullName>
    </recommendedName>
</protein>
<dbReference type="NCBIfam" id="TIGR01171">
    <property type="entry name" value="rplB_bact"/>
    <property type="match status" value="1"/>
</dbReference>
<dbReference type="SUPFAM" id="SSF50249">
    <property type="entry name" value="Nucleic acid-binding proteins"/>
    <property type="match status" value="1"/>
</dbReference>
<keyword evidence="2 5" id="KW-0689">Ribosomal protein</keyword>
<dbReference type="GO" id="GO:0003735">
    <property type="term" value="F:structural constituent of ribosome"/>
    <property type="evidence" value="ECO:0007669"/>
    <property type="project" value="InterPro"/>
</dbReference>
<organism evidence="9 10">
    <name type="scientific">Gemmata obscuriglobus</name>
    <dbReference type="NCBI Taxonomy" id="114"/>
    <lineage>
        <taxon>Bacteria</taxon>
        <taxon>Pseudomonadati</taxon>
        <taxon>Planctomycetota</taxon>
        <taxon>Planctomycetia</taxon>
        <taxon>Gemmatales</taxon>
        <taxon>Gemmataceae</taxon>
        <taxon>Gemmata</taxon>
    </lineage>
</organism>
<dbReference type="Gene3D" id="2.30.30.30">
    <property type="match status" value="1"/>
</dbReference>
<dbReference type="PANTHER" id="PTHR13691">
    <property type="entry name" value="RIBOSOMAL PROTEIN L2"/>
    <property type="match status" value="1"/>
</dbReference>
<dbReference type="SMART" id="SM01383">
    <property type="entry name" value="Ribosomal_L2"/>
    <property type="match status" value="1"/>
</dbReference>
<feature type="region of interest" description="Disordered" evidence="6">
    <location>
        <begin position="1"/>
        <end position="56"/>
    </location>
</feature>
<gene>
    <name evidence="5" type="primary">rplB</name>
    <name evidence="9" type="ORF">C1280_33575</name>
</gene>
<dbReference type="FunFam" id="4.10.950.10:FF:000001">
    <property type="entry name" value="50S ribosomal protein L2"/>
    <property type="match status" value="1"/>
</dbReference>
<comment type="function">
    <text evidence="5">One of the primary rRNA binding proteins. Required for association of the 30S and 50S subunits to form the 70S ribosome, for tRNA binding and peptide bond formation. It has been suggested to have peptidyltransferase activity; this is somewhat controversial. Makes several contacts with the 16S rRNA in the 70S ribosome.</text>
</comment>
<proteinExistence type="inferred from homology"/>
<dbReference type="OrthoDB" id="9778722at2"/>
<sequence length="292" mass="31785">MGVKQYKPTSAGRRAGMVSDFADCTTPRANSPEKKLLKPKKKKGGRNNQGIVTSRFRGGGHKQRYRVIDFKRKRDDVAATVISVEYDPNRTSRIALIEYPRDEKHDFSRAYILAPNGLKAGDKVISGEGDAVEPKPGNCMPLWKVPLGMTVHNVELVPGKGGQICRSAGCGAVLTAREKEWAQLTMPSGEIRRVSSKCRATIGVVSNAEHMNISIGKAGRMRWKGRKPHNRGTTMNPTDHPMGGGEGRTAGGRNPCSKTGVPAKGGKTRHKRKPGGKAIIRRRPAGRFQNTA</sequence>
<evidence type="ECO:0000256" key="4">
    <source>
        <dbReference type="ARBA" id="ARBA00035242"/>
    </source>
</evidence>
<evidence type="ECO:0000256" key="5">
    <source>
        <dbReference type="HAMAP-Rule" id="MF_01320"/>
    </source>
</evidence>
<accession>A0A2Z3HCZ5</accession>
<dbReference type="Proteomes" id="UP000245802">
    <property type="component" value="Chromosome"/>
</dbReference>
<dbReference type="GO" id="GO:0002181">
    <property type="term" value="P:cytoplasmic translation"/>
    <property type="evidence" value="ECO:0007669"/>
    <property type="project" value="TreeGrafter"/>
</dbReference>
<comment type="similarity">
    <text evidence="1 5">Belongs to the universal ribosomal protein uL2 family.</text>
</comment>
<keyword evidence="3 5" id="KW-0687">Ribonucleoprotein</keyword>
<keyword evidence="10" id="KW-1185">Reference proteome</keyword>
<evidence type="ECO:0000256" key="3">
    <source>
        <dbReference type="ARBA" id="ARBA00023274"/>
    </source>
</evidence>
<dbReference type="FunFam" id="2.30.30.30:FF:000001">
    <property type="entry name" value="50S ribosomal protein L2"/>
    <property type="match status" value="1"/>
</dbReference>
<dbReference type="Pfam" id="PF00181">
    <property type="entry name" value="Ribosomal_L2_N"/>
    <property type="match status" value="1"/>
</dbReference>
<dbReference type="InterPro" id="IPR022666">
    <property type="entry name" value="Ribosomal_uL2_RNA-bd_dom"/>
</dbReference>
<evidence type="ECO:0000256" key="2">
    <source>
        <dbReference type="ARBA" id="ARBA00022980"/>
    </source>
</evidence>
<keyword evidence="5" id="KW-0694">RNA-binding</keyword>
<evidence type="ECO:0000256" key="6">
    <source>
        <dbReference type="SAM" id="MobiDB-lite"/>
    </source>
</evidence>